<gene>
    <name evidence="2" type="ORF">EIP91_005481</name>
</gene>
<dbReference type="OrthoDB" id="2884925at2759"/>
<feature type="region of interest" description="Disordered" evidence="1">
    <location>
        <begin position="325"/>
        <end position="347"/>
    </location>
</feature>
<name>A0A4R0RXI9_9APHY</name>
<comment type="caution">
    <text evidence="2">The sequence shown here is derived from an EMBL/GenBank/DDBJ whole genome shotgun (WGS) entry which is preliminary data.</text>
</comment>
<protein>
    <recommendedName>
        <fullName evidence="4">F-box domain-containing protein</fullName>
    </recommendedName>
</protein>
<dbReference type="EMBL" id="RWJN01000003">
    <property type="protein sequence ID" value="TCD71715.1"/>
    <property type="molecule type" value="Genomic_DNA"/>
</dbReference>
<evidence type="ECO:0000313" key="3">
    <source>
        <dbReference type="Proteomes" id="UP000292702"/>
    </source>
</evidence>
<evidence type="ECO:0008006" key="4">
    <source>
        <dbReference type="Google" id="ProtNLM"/>
    </source>
</evidence>
<dbReference type="Proteomes" id="UP000292702">
    <property type="component" value="Unassembled WGS sequence"/>
</dbReference>
<keyword evidence="3" id="KW-1185">Reference proteome</keyword>
<reference evidence="2 3" key="1">
    <citation type="submission" date="2018-11" db="EMBL/GenBank/DDBJ databases">
        <title>Genome assembly of Steccherinum ochraceum LE-BIN_3174, the white-rot fungus of the Steccherinaceae family (The Residual Polyporoid clade, Polyporales, Basidiomycota).</title>
        <authorList>
            <person name="Fedorova T.V."/>
            <person name="Glazunova O.A."/>
            <person name="Landesman E.O."/>
            <person name="Moiseenko K.V."/>
            <person name="Psurtseva N.V."/>
            <person name="Savinova O.S."/>
            <person name="Shakhova N.V."/>
            <person name="Tyazhelova T.V."/>
            <person name="Vasina D.V."/>
        </authorList>
    </citation>
    <scope>NUCLEOTIDE SEQUENCE [LARGE SCALE GENOMIC DNA]</scope>
    <source>
        <strain evidence="2 3">LE-BIN_3174</strain>
    </source>
</reference>
<sequence length="347" mass="39329">MPVLQELSLSHFKLEWTHSIFRLPLVKLSVRGVIEAQVLSTLGNMQQLKYLDIGGAIVLDELPITTLPSQPPRSVRLPHLEHLTVSGSTLQCMLLWMHLDIPLSATVTLEFKFDSTAKRDLDLRGPRDTTNFRFYTNVPSMETAQPPTMQPHFTLTISAASLDPRVYLDHFLYQLPLPHVQALYVGELDGWSSLKSHFNRFMTTLPNITSCHVTSAVKDYVEVLLTKRVEDQTAEKSQKKGRRTLQWAAPYLRTLVFHDVMHPCQDSFIKAVKAREKAGCGLDRVVLLNCTGVRESKVEILRKSLDGAEVVWDGIEREYEILSSESEDSYSIEPASEESDFFGEDGW</sequence>
<evidence type="ECO:0000313" key="2">
    <source>
        <dbReference type="EMBL" id="TCD71715.1"/>
    </source>
</evidence>
<accession>A0A4R0RXI9</accession>
<dbReference type="AlphaFoldDB" id="A0A4R0RXI9"/>
<proteinExistence type="predicted"/>
<dbReference type="SUPFAM" id="SSF52047">
    <property type="entry name" value="RNI-like"/>
    <property type="match status" value="1"/>
</dbReference>
<organism evidence="2 3">
    <name type="scientific">Steccherinum ochraceum</name>
    <dbReference type="NCBI Taxonomy" id="92696"/>
    <lineage>
        <taxon>Eukaryota</taxon>
        <taxon>Fungi</taxon>
        <taxon>Dikarya</taxon>
        <taxon>Basidiomycota</taxon>
        <taxon>Agaricomycotina</taxon>
        <taxon>Agaricomycetes</taxon>
        <taxon>Polyporales</taxon>
        <taxon>Steccherinaceae</taxon>
        <taxon>Steccherinum</taxon>
    </lineage>
</organism>
<evidence type="ECO:0000256" key="1">
    <source>
        <dbReference type="SAM" id="MobiDB-lite"/>
    </source>
</evidence>